<sequence length="184" mass="20328">MTNVIAHRFTMGYVRSRDLLALGGLSHNFLIPYRSVSMWRKNSITIAILLLNLALWVIVICSAAEAGGVWNDSVMHLLLAAYVSSLVIIWAVLAVLGLCRLHNTSLAGFATLPFSSRVFITLSSHDCVYYIIPAFASMVTSLLYVCILCALTATYLSFFRTGNEWSVFLPTMNFLGFPSMSGPY</sequence>
<evidence type="ECO:0000256" key="1">
    <source>
        <dbReference type="SAM" id="Phobius"/>
    </source>
</evidence>
<feature type="transmembrane region" description="Helical" evidence="1">
    <location>
        <begin position="130"/>
        <end position="156"/>
    </location>
</feature>
<feature type="transmembrane region" description="Helical" evidence="1">
    <location>
        <begin position="106"/>
        <end position="124"/>
    </location>
</feature>
<gene>
    <name evidence="2" type="ORF">NEOLEDRAFT_159130</name>
</gene>
<organism evidence="2 3">
    <name type="scientific">Neolentinus lepideus HHB14362 ss-1</name>
    <dbReference type="NCBI Taxonomy" id="1314782"/>
    <lineage>
        <taxon>Eukaryota</taxon>
        <taxon>Fungi</taxon>
        <taxon>Dikarya</taxon>
        <taxon>Basidiomycota</taxon>
        <taxon>Agaricomycotina</taxon>
        <taxon>Agaricomycetes</taxon>
        <taxon>Gloeophyllales</taxon>
        <taxon>Gloeophyllaceae</taxon>
        <taxon>Neolentinus</taxon>
    </lineage>
</organism>
<reference evidence="2 3" key="1">
    <citation type="journal article" date="2016" name="Mol. Biol. Evol.">
        <title>Comparative Genomics of Early-Diverging Mushroom-Forming Fungi Provides Insights into the Origins of Lignocellulose Decay Capabilities.</title>
        <authorList>
            <person name="Nagy L.G."/>
            <person name="Riley R."/>
            <person name="Tritt A."/>
            <person name="Adam C."/>
            <person name="Daum C."/>
            <person name="Floudas D."/>
            <person name="Sun H."/>
            <person name="Yadav J.S."/>
            <person name="Pangilinan J."/>
            <person name="Larsson K.H."/>
            <person name="Matsuura K."/>
            <person name="Barry K."/>
            <person name="Labutti K."/>
            <person name="Kuo R."/>
            <person name="Ohm R.A."/>
            <person name="Bhattacharya S.S."/>
            <person name="Shirouzu T."/>
            <person name="Yoshinaga Y."/>
            <person name="Martin F.M."/>
            <person name="Grigoriev I.V."/>
            <person name="Hibbett D.S."/>
        </authorList>
    </citation>
    <scope>NUCLEOTIDE SEQUENCE [LARGE SCALE GENOMIC DNA]</scope>
    <source>
        <strain evidence="2 3">HHB14362 ss-1</strain>
    </source>
</reference>
<dbReference type="AlphaFoldDB" id="A0A165TTG1"/>
<keyword evidence="1" id="KW-1133">Transmembrane helix</keyword>
<dbReference type="Proteomes" id="UP000076761">
    <property type="component" value="Unassembled WGS sequence"/>
</dbReference>
<accession>A0A165TTG1</accession>
<proteinExistence type="predicted"/>
<keyword evidence="1" id="KW-0472">Membrane</keyword>
<evidence type="ECO:0000313" key="2">
    <source>
        <dbReference type="EMBL" id="KZT27150.1"/>
    </source>
</evidence>
<keyword evidence="3" id="KW-1185">Reference proteome</keyword>
<feature type="transmembrane region" description="Helical" evidence="1">
    <location>
        <begin position="77"/>
        <end position="99"/>
    </location>
</feature>
<keyword evidence="1" id="KW-0812">Transmembrane</keyword>
<dbReference type="EMBL" id="KV425563">
    <property type="protein sequence ID" value="KZT27150.1"/>
    <property type="molecule type" value="Genomic_DNA"/>
</dbReference>
<dbReference type="InParanoid" id="A0A165TTG1"/>
<feature type="transmembrane region" description="Helical" evidence="1">
    <location>
        <begin position="44"/>
        <end position="65"/>
    </location>
</feature>
<protein>
    <submittedName>
        <fullName evidence="2">Uncharacterized protein</fullName>
    </submittedName>
</protein>
<dbReference type="OrthoDB" id="10592450at2759"/>
<evidence type="ECO:0000313" key="3">
    <source>
        <dbReference type="Proteomes" id="UP000076761"/>
    </source>
</evidence>
<name>A0A165TTG1_9AGAM</name>